<gene>
    <name evidence="7" type="ORF">Bccel_3771</name>
</gene>
<evidence type="ECO:0000256" key="2">
    <source>
        <dbReference type="ARBA" id="ARBA00007375"/>
    </source>
</evidence>
<evidence type="ECO:0000256" key="6">
    <source>
        <dbReference type="SAM" id="Phobius"/>
    </source>
</evidence>
<reference evidence="8" key="1">
    <citation type="submission" date="2015-07" db="EMBL/GenBank/DDBJ databases">
        <title>Near-Complete Genome Sequence of the Cellulolytic Bacterium Bacteroides (Pseudobacteroides) cellulosolvens ATCC 35603.</title>
        <authorList>
            <person name="Dassa B."/>
            <person name="Utturkar S.M."/>
            <person name="Klingeman D.M."/>
            <person name="Hurt R.A."/>
            <person name="Keller M."/>
            <person name="Xu J."/>
            <person name="Reddy Y.H.K."/>
            <person name="Borovok I."/>
            <person name="Grinberg I.R."/>
            <person name="Lamed R."/>
            <person name="Zhivin O."/>
            <person name="Bayer E.A."/>
            <person name="Brown S.D."/>
        </authorList>
    </citation>
    <scope>NUCLEOTIDE SEQUENCE [LARGE SCALE GENOMIC DNA]</scope>
    <source>
        <strain evidence="8">DSM 2933</strain>
    </source>
</reference>
<proteinExistence type="inferred from homology"/>
<dbReference type="Pfam" id="PF07947">
    <property type="entry name" value="YhhN"/>
    <property type="match status" value="1"/>
</dbReference>
<accession>A0A0L6JSU5</accession>
<dbReference type="GO" id="GO:0016020">
    <property type="term" value="C:membrane"/>
    <property type="evidence" value="ECO:0007669"/>
    <property type="project" value="UniProtKB-SubCell"/>
</dbReference>
<feature type="transmembrane region" description="Helical" evidence="6">
    <location>
        <begin position="169"/>
        <end position="188"/>
    </location>
</feature>
<dbReference type="AlphaFoldDB" id="A0A0L6JSU5"/>
<feature type="transmembrane region" description="Helical" evidence="6">
    <location>
        <begin position="141"/>
        <end position="162"/>
    </location>
</feature>
<feature type="transmembrane region" description="Helical" evidence="6">
    <location>
        <begin position="200"/>
        <end position="220"/>
    </location>
</feature>
<organism evidence="7 8">
    <name type="scientific">Pseudobacteroides cellulosolvens ATCC 35603 = DSM 2933</name>
    <dbReference type="NCBI Taxonomy" id="398512"/>
    <lineage>
        <taxon>Bacteria</taxon>
        <taxon>Bacillati</taxon>
        <taxon>Bacillota</taxon>
        <taxon>Clostridia</taxon>
        <taxon>Eubacteriales</taxon>
        <taxon>Oscillospiraceae</taxon>
        <taxon>Pseudobacteroides</taxon>
    </lineage>
</organism>
<comment type="subcellular location">
    <subcellularLocation>
        <location evidence="1">Membrane</location>
        <topology evidence="1">Multi-pass membrane protein</topology>
    </subcellularLocation>
</comment>
<evidence type="ECO:0000256" key="3">
    <source>
        <dbReference type="ARBA" id="ARBA00022692"/>
    </source>
</evidence>
<evidence type="ECO:0000256" key="4">
    <source>
        <dbReference type="ARBA" id="ARBA00022989"/>
    </source>
</evidence>
<feature type="transmembrane region" description="Helical" evidence="6">
    <location>
        <begin position="30"/>
        <end position="47"/>
    </location>
</feature>
<keyword evidence="3 6" id="KW-0812">Transmembrane</keyword>
<dbReference type="STRING" id="398512.Bccel_3771"/>
<evidence type="ECO:0000256" key="1">
    <source>
        <dbReference type="ARBA" id="ARBA00004141"/>
    </source>
</evidence>
<evidence type="ECO:0000313" key="7">
    <source>
        <dbReference type="EMBL" id="KNY28497.1"/>
    </source>
</evidence>
<dbReference type="OrthoDB" id="153043at2"/>
<protein>
    <submittedName>
        <fullName evidence="7">YhhN family protein</fullName>
    </submittedName>
</protein>
<evidence type="ECO:0000313" key="8">
    <source>
        <dbReference type="Proteomes" id="UP000036923"/>
    </source>
</evidence>
<keyword evidence="8" id="KW-1185">Reference proteome</keyword>
<evidence type="ECO:0000256" key="5">
    <source>
        <dbReference type="ARBA" id="ARBA00023136"/>
    </source>
</evidence>
<keyword evidence="4 6" id="KW-1133">Transmembrane helix</keyword>
<dbReference type="Proteomes" id="UP000036923">
    <property type="component" value="Unassembled WGS sequence"/>
</dbReference>
<dbReference type="eggNOG" id="COG3714">
    <property type="taxonomic scope" value="Bacteria"/>
</dbReference>
<feature type="transmembrane region" description="Helical" evidence="6">
    <location>
        <begin position="76"/>
        <end position="96"/>
    </location>
</feature>
<feature type="transmembrane region" description="Helical" evidence="6">
    <location>
        <begin position="108"/>
        <end position="129"/>
    </location>
</feature>
<dbReference type="RefSeq" id="WP_036936871.1">
    <property type="nucleotide sequence ID" value="NZ_JQKC01000002.1"/>
</dbReference>
<name>A0A0L6JSU5_9FIRM</name>
<comment type="similarity">
    <text evidence="2">Belongs to the TMEM86 family.</text>
</comment>
<comment type="caution">
    <text evidence="7">The sequence shown here is derived from an EMBL/GenBank/DDBJ whole genome shotgun (WGS) entry which is preliminary data.</text>
</comment>
<dbReference type="EMBL" id="LGTC01000001">
    <property type="protein sequence ID" value="KNY28497.1"/>
    <property type="molecule type" value="Genomic_DNA"/>
</dbReference>
<dbReference type="InterPro" id="IPR012506">
    <property type="entry name" value="TMEM86B-like"/>
</dbReference>
<keyword evidence="5 6" id="KW-0472">Membrane</keyword>
<sequence length="226" mass="24888">MYRIIFLLQFLFLIGGIVYTGGETVPTSVSIIVSISFLVMAVIQAILDKSIYSKIIAVVSGVYLVGNLVLANILPFGLMVGMGIYFVAQAVTIFCFAKTSKELKKPFINISFVAGTIIYSILVTIAWWIFFEPTKNSEPLIFIALVYGIWLSVMAASGLSLFYSDRRYIFTAIGSFVFVVSDFVAGIADIAGKHVPYKVNIVWITYVIAIGGIIYSKNLLANRKKS</sequence>